<accession>A0A3N1HDY9</accession>
<reference evidence="1 2" key="1">
    <citation type="submission" date="2018-11" db="EMBL/GenBank/DDBJ databases">
        <title>Sequencing the genomes of 1000 actinobacteria strains.</title>
        <authorList>
            <person name="Klenk H.-P."/>
        </authorList>
    </citation>
    <scope>NUCLEOTIDE SEQUENCE [LARGE SCALE GENOMIC DNA]</scope>
    <source>
        <strain evidence="1 2">DSM 44231</strain>
    </source>
</reference>
<dbReference type="Pfam" id="PF12686">
    <property type="entry name" value="DUF3800"/>
    <property type="match status" value="1"/>
</dbReference>
<sequence>MARRYLFSDESGDLQFRATSQVSRYFAVGTLLIEEPELGELRRALATARDELAWAKHGLDSTFHATTDSQYVRDAVFEALKPIDFRVDVTLIDKPKAQPKIRPDEPTFFRYAWYYHLKYLAPRTLKANDELLVVAASIGTKKGRAAFRGAIEEVMTQCVPFRVKRTLAFWRDESDFGLQAADYCTWAVMRAWERGDDRSLKLIRDKVYSEYDIFKSGTQTYY</sequence>
<dbReference type="EMBL" id="RJKM01000001">
    <property type="protein sequence ID" value="ROP40714.1"/>
    <property type="molecule type" value="Genomic_DNA"/>
</dbReference>
<dbReference type="InterPro" id="IPR024524">
    <property type="entry name" value="DUF3800"/>
</dbReference>
<keyword evidence="2" id="KW-1185">Reference proteome</keyword>
<organism evidence="1 2">
    <name type="scientific">Saccharothrix texasensis</name>
    <dbReference type="NCBI Taxonomy" id="103734"/>
    <lineage>
        <taxon>Bacteria</taxon>
        <taxon>Bacillati</taxon>
        <taxon>Actinomycetota</taxon>
        <taxon>Actinomycetes</taxon>
        <taxon>Pseudonocardiales</taxon>
        <taxon>Pseudonocardiaceae</taxon>
        <taxon>Saccharothrix</taxon>
    </lineage>
</organism>
<name>A0A3N1HDY9_9PSEU</name>
<evidence type="ECO:0000313" key="1">
    <source>
        <dbReference type="EMBL" id="ROP40714.1"/>
    </source>
</evidence>
<dbReference type="AlphaFoldDB" id="A0A3N1HDY9"/>
<gene>
    <name evidence="1" type="ORF">EDD40_6131</name>
</gene>
<dbReference type="Proteomes" id="UP000268727">
    <property type="component" value="Unassembled WGS sequence"/>
</dbReference>
<protein>
    <submittedName>
        <fullName evidence="1">Uncharacterized protein DUF3800</fullName>
    </submittedName>
</protein>
<comment type="caution">
    <text evidence="1">The sequence shown here is derived from an EMBL/GenBank/DDBJ whole genome shotgun (WGS) entry which is preliminary data.</text>
</comment>
<dbReference type="RefSeq" id="WP_123748387.1">
    <property type="nucleotide sequence ID" value="NZ_RJKM01000001.1"/>
</dbReference>
<proteinExistence type="predicted"/>
<dbReference type="OrthoDB" id="3199623at2"/>
<evidence type="ECO:0000313" key="2">
    <source>
        <dbReference type="Proteomes" id="UP000268727"/>
    </source>
</evidence>